<feature type="transmembrane region" description="Helical" evidence="1">
    <location>
        <begin position="6"/>
        <end position="22"/>
    </location>
</feature>
<evidence type="ECO:0000313" key="4">
    <source>
        <dbReference type="Proteomes" id="UP000234335"/>
    </source>
</evidence>
<organism evidence="2 4">
    <name type="scientific">Anaerococcus octavius</name>
    <dbReference type="NCBI Taxonomy" id="54007"/>
    <lineage>
        <taxon>Bacteria</taxon>
        <taxon>Bacillati</taxon>
        <taxon>Bacillota</taxon>
        <taxon>Tissierellia</taxon>
        <taxon>Tissierellales</taxon>
        <taxon>Peptoniphilaceae</taxon>
        <taxon>Anaerococcus</taxon>
    </lineage>
</organism>
<keyword evidence="4" id="KW-1185">Reference proteome</keyword>
<evidence type="ECO:0000256" key="1">
    <source>
        <dbReference type="SAM" id="Phobius"/>
    </source>
</evidence>
<accession>A0A2I1M8W4</accession>
<proteinExistence type="predicted"/>
<dbReference type="EMBL" id="UFTA01000002">
    <property type="protein sequence ID" value="SUU91908.1"/>
    <property type="molecule type" value="Genomic_DNA"/>
</dbReference>
<keyword evidence="1" id="KW-0472">Membrane</keyword>
<feature type="transmembrane region" description="Helical" evidence="1">
    <location>
        <begin position="34"/>
        <end position="55"/>
    </location>
</feature>
<reference evidence="2 4" key="1">
    <citation type="submission" date="2017-12" db="EMBL/GenBank/DDBJ databases">
        <title>Phylogenetic diversity of female urinary microbiome.</title>
        <authorList>
            <person name="Thomas-White K."/>
            <person name="Wolfe A.J."/>
        </authorList>
    </citation>
    <scope>NUCLEOTIDE SEQUENCE [LARGE SCALE GENOMIC DNA]</scope>
    <source>
        <strain evidence="2 4">UMB0119</strain>
    </source>
</reference>
<name>A0A2I1M8W4_9FIRM</name>
<dbReference type="Proteomes" id="UP000234335">
    <property type="component" value="Unassembled WGS sequence"/>
</dbReference>
<gene>
    <name evidence="2" type="ORF">CYJ34_05005</name>
    <name evidence="3" type="ORF">NCTC9810_00206</name>
</gene>
<dbReference type="Proteomes" id="UP000255124">
    <property type="component" value="Unassembled WGS sequence"/>
</dbReference>
<dbReference type="AlphaFoldDB" id="A0A2I1M8W4"/>
<protein>
    <submittedName>
        <fullName evidence="2">Uncharacterized protein</fullName>
    </submittedName>
</protein>
<evidence type="ECO:0000313" key="2">
    <source>
        <dbReference type="EMBL" id="PKZ16560.1"/>
    </source>
</evidence>
<dbReference type="EMBL" id="PKGS01000003">
    <property type="protein sequence ID" value="PKZ16560.1"/>
    <property type="molecule type" value="Genomic_DNA"/>
</dbReference>
<keyword evidence="1" id="KW-1133">Transmembrane helix</keyword>
<keyword evidence="1" id="KW-0812">Transmembrane</keyword>
<reference evidence="3 5" key="2">
    <citation type="submission" date="2018-06" db="EMBL/GenBank/DDBJ databases">
        <authorList>
            <consortium name="Pathogen Informatics"/>
            <person name="Doyle S."/>
        </authorList>
    </citation>
    <scope>NUCLEOTIDE SEQUENCE [LARGE SCALE GENOMIC DNA]</scope>
    <source>
        <strain evidence="3 5">NCTC9810</strain>
    </source>
</reference>
<evidence type="ECO:0000313" key="3">
    <source>
        <dbReference type="EMBL" id="SUU91908.1"/>
    </source>
</evidence>
<sequence length="60" mass="7069">MLLMIFEIGFIIATIRGFLIIKDKKNGKEINEYYMKKIFTIIALIFSILNIFLMINLNII</sequence>
<evidence type="ECO:0000313" key="5">
    <source>
        <dbReference type="Proteomes" id="UP000255124"/>
    </source>
</evidence>